<feature type="domain" description="DUF5681" evidence="1">
    <location>
        <begin position="16"/>
        <end position="40"/>
    </location>
</feature>
<dbReference type="AlphaFoldDB" id="L0EVU5"/>
<evidence type="ECO:0000259" key="1">
    <source>
        <dbReference type="Pfam" id="PF18932"/>
    </source>
</evidence>
<keyword evidence="3" id="KW-1185">Reference proteome</keyword>
<dbReference type="RefSeq" id="WP_015272923.1">
    <property type="nucleotide sequence ID" value="NC_019907.1"/>
</dbReference>
<gene>
    <name evidence="2" type="ordered locus">B488_05040</name>
</gene>
<sequence>MGGFFIVMAMEEKNRDTRFKPGESGNPKGRTKGSRNKICDDFINALCCDFETEGIQVIARVREEAPGLYMKIVASLLPSVTKVSGDEEGSPVSLNVTVRFVD</sequence>
<proteinExistence type="predicted"/>
<accession>L0EVU5</accession>
<evidence type="ECO:0000313" key="2">
    <source>
        <dbReference type="EMBL" id="AGA64496.1"/>
    </source>
</evidence>
<reference evidence="2 3" key="1">
    <citation type="journal article" date="2012" name="Stand. Genomic Sci.">
        <title>Complete genome sequence of Liberibacter crescens BT-1.</title>
        <authorList>
            <person name="Leonard M.T."/>
            <person name="Fagen J.R."/>
            <person name="Davis-Richardson A.G."/>
            <person name="Davis M.J."/>
            <person name="Triplett E.W."/>
        </authorList>
    </citation>
    <scope>NUCLEOTIDE SEQUENCE [LARGE SCALE GENOMIC DNA]</scope>
    <source>
        <strain evidence="2 3">BT-1</strain>
    </source>
</reference>
<dbReference type="EMBL" id="CP003789">
    <property type="protein sequence ID" value="AGA64496.1"/>
    <property type="molecule type" value="Genomic_DNA"/>
</dbReference>
<dbReference type="STRING" id="1215343.B488_05040"/>
<protein>
    <recommendedName>
        <fullName evidence="1">DUF5681 domain-containing protein</fullName>
    </recommendedName>
</protein>
<dbReference type="Pfam" id="PF18932">
    <property type="entry name" value="DUF5681"/>
    <property type="match status" value="1"/>
</dbReference>
<name>L0EVU5_LIBCB</name>
<evidence type="ECO:0000313" key="3">
    <source>
        <dbReference type="Proteomes" id="UP000010799"/>
    </source>
</evidence>
<organism evidence="2 3">
    <name type="scientific">Liberibacter crescens (strain BT-1)</name>
    <dbReference type="NCBI Taxonomy" id="1215343"/>
    <lineage>
        <taxon>Bacteria</taxon>
        <taxon>Pseudomonadati</taxon>
        <taxon>Pseudomonadota</taxon>
        <taxon>Alphaproteobacteria</taxon>
        <taxon>Hyphomicrobiales</taxon>
        <taxon>Rhizobiaceae</taxon>
        <taxon>Liberibacter</taxon>
    </lineage>
</organism>
<dbReference type="InterPro" id="IPR043736">
    <property type="entry name" value="DUF5681"/>
</dbReference>
<dbReference type="KEGG" id="lcc:B488_05040"/>
<dbReference type="HOGENOM" id="CLU_2273908_0_0_5"/>
<dbReference type="PATRIC" id="fig|1215343.11.peg.513"/>
<dbReference type="Proteomes" id="UP000010799">
    <property type="component" value="Chromosome"/>
</dbReference>